<evidence type="ECO:0000256" key="4">
    <source>
        <dbReference type="ARBA" id="ARBA00023004"/>
    </source>
</evidence>
<dbReference type="PANTHER" id="PTHR43410:SF1">
    <property type="entry name" value="NITRIC OXIDE SYNTHASE"/>
    <property type="match status" value="1"/>
</dbReference>
<gene>
    <name evidence="7" type="ORF">JM949_04615</name>
</gene>
<accession>A0ABS1YBK9</accession>
<sequence>MSVHTTPAFLAGSMHHDLLAEAHGFLNQRHAETGTSGLARRWRDVRDEIRTTGTWQPTYDELAYGARAAWRNSGRCIGRLRWPSLIVRDRRHATTLDEATRELTAHLNDAANGGHVRSVITVLAPATGTSAPPVRIVSTQLARYAAWRTNDGILGDRANLPLTNAALDLGWPGPARRGAFDLLPWLAVTADGRLHLLPTDPGRVLEVPIEHPEHPWIAGLGLRWPAIPVVSNMVLHLGGLRFPAPFSGTFMAGEIATRNLADHHRYNLLPTIVAGLGLRPGDRLRADKALLTLHEAVLHSFEAARVAITDHHRESRRFARFVANEEAAGRRVTGDWSWLNSYPMTPQDPSWNRYYDTSQPTPAFLPDPHCLALTAGHPNPGQRPSPRQHADVPPAAAALPNQSREDTCPHAHLLEPTTG</sequence>
<dbReference type="PANTHER" id="PTHR43410">
    <property type="entry name" value="NITRIC OXIDE SYNTHASE OXYGENASE"/>
    <property type="match status" value="1"/>
</dbReference>
<dbReference type="InterPro" id="IPR004030">
    <property type="entry name" value="NOS_N"/>
</dbReference>
<evidence type="ECO:0000313" key="8">
    <source>
        <dbReference type="Proteomes" id="UP000622245"/>
    </source>
</evidence>
<dbReference type="InterPro" id="IPR044944">
    <property type="entry name" value="NOS_dom_3"/>
</dbReference>
<reference evidence="7 8" key="1">
    <citation type="submission" date="2021-01" db="EMBL/GenBank/DDBJ databases">
        <title>Draft genome sequence of Micromonospora sp. strain STR1s_6.</title>
        <authorList>
            <person name="Karlyshev A."/>
            <person name="Jawad R."/>
        </authorList>
    </citation>
    <scope>NUCLEOTIDE SEQUENCE [LARGE SCALE GENOMIC DNA]</scope>
    <source>
        <strain evidence="7 8">STR1S-6</strain>
    </source>
</reference>
<dbReference type="InterPro" id="IPR050607">
    <property type="entry name" value="NOS"/>
</dbReference>
<dbReference type="PROSITE" id="PS60001">
    <property type="entry name" value="NOS"/>
    <property type="match status" value="1"/>
</dbReference>
<evidence type="ECO:0000256" key="3">
    <source>
        <dbReference type="ARBA" id="ARBA00023002"/>
    </source>
</evidence>
<keyword evidence="3" id="KW-0560">Oxidoreductase</keyword>
<keyword evidence="4" id="KW-0408">Iron</keyword>
<keyword evidence="8" id="KW-1185">Reference proteome</keyword>
<dbReference type="InterPro" id="IPR044943">
    <property type="entry name" value="NOS_dom_1"/>
</dbReference>
<dbReference type="Gene3D" id="3.90.340.10">
    <property type="entry name" value="Nitric Oxide Synthase, Chain A, domain 1"/>
    <property type="match status" value="1"/>
</dbReference>
<dbReference type="Gene3D" id="3.90.440.10">
    <property type="entry name" value="Nitric Oxide Synthase,Heme Domain,Chain A domain 2"/>
    <property type="match status" value="1"/>
</dbReference>
<name>A0ABS1YBK9_9ACTN</name>
<organism evidence="7 8">
    <name type="scientific">Micromonospora tarensis</name>
    <dbReference type="NCBI Taxonomy" id="2806100"/>
    <lineage>
        <taxon>Bacteria</taxon>
        <taxon>Bacillati</taxon>
        <taxon>Actinomycetota</taxon>
        <taxon>Actinomycetes</taxon>
        <taxon>Micromonosporales</taxon>
        <taxon>Micromonosporaceae</taxon>
        <taxon>Micromonospora</taxon>
    </lineage>
</organism>
<dbReference type="Pfam" id="PF02898">
    <property type="entry name" value="NO_synthase"/>
    <property type="match status" value="1"/>
</dbReference>
<dbReference type="InterPro" id="IPR036119">
    <property type="entry name" value="NOS_N_sf"/>
</dbReference>
<proteinExistence type="predicted"/>
<dbReference type="EMBL" id="JAEVHL010000012">
    <property type="protein sequence ID" value="MBM0274780.1"/>
    <property type="molecule type" value="Genomic_DNA"/>
</dbReference>
<feature type="domain" description="Nitric oxide synthase (NOS)" evidence="6">
    <location>
        <begin position="75"/>
        <end position="82"/>
    </location>
</feature>
<dbReference type="SUPFAM" id="SSF56512">
    <property type="entry name" value="Nitric oxide (NO) synthase oxygenase domain"/>
    <property type="match status" value="1"/>
</dbReference>
<keyword evidence="2" id="KW-0479">Metal-binding</keyword>
<dbReference type="Proteomes" id="UP000622245">
    <property type="component" value="Unassembled WGS sequence"/>
</dbReference>
<evidence type="ECO:0000256" key="2">
    <source>
        <dbReference type="ARBA" id="ARBA00022723"/>
    </source>
</evidence>
<evidence type="ECO:0000256" key="5">
    <source>
        <dbReference type="SAM" id="MobiDB-lite"/>
    </source>
</evidence>
<dbReference type="Gene3D" id="3.90.1230.10">
    <property type="entry name" value="Nitric Oxide Synthase, Chain A, domain 3"/>
    <property type="match status" value="1"/>
</dbReference>
<evidence type="ECO:0000256" key="1">
    <source>
        <dbReference type="ARBA" id="ARBA00022617"/>
    </source>
</evidence>
<feature type="region of interest" description="Disordered" evidence="5">
    <location>
        <begin position="375"/>
        <end position="408"/>
    </location>
</feature>
<keyword evidence="1" id="KW-0349">Heme</keyword>
<protein>
    <submittedName>
        <fullName evidence="7">Nitric oxide synthase oxygenase</fullName>
    </submittedName>
</protein>
<dbReference type="RefSeq" id="WP_203147191.1">
    <property type="nucleotide sequence ID" value="NZ_JAEVHL010000012.1"/>
</dbReference>
<dbReference type="InterPro" id="IPR044940">
    <property type="entry name" value="NOS_dom_2"/>
</dbReference>
<comment type="caution">
    <text evidence="7">The sequence shown here is derived from an EMBL/GenBank/DDBJ whole genome shotgun (WGS) entry which is preliminary data.</text>
</comment>
<evidence type="ECO:0000313" key="7">
    <source>
        <dbReference type="EMBL" id="MBM0274780.1"/>
    </source>
</evidence>
<evidence type="ECO:0000259" key="6">
    <source>
        <dbReference type="PROSITE" id="PS60001"/>
    </source>
</evidence>